<dbReference type="InterPro" id="IPR035965">
    <property type="entry name" value="PAS-like_dom_sf"/>
</dbReference>
<dbReference type="CDD" id="cd06225">
    <property type="entry name" value="HAMP"/>
    <property type="match status" value="1"/>
</dbReference>
<dbReference type="NCBIfam" id="TIGR00229">
    <property type="entry name" value="sensory_box"/>
    <property type="match status" value="1"/>
</dbReference>
<dbReference type="SMART" id="SM00388">
    <property type="entry name" value="HisKA"/>
    <property type="match status" value="1"/>
</dbReference>
<keyword evidence="4" id="KW-1003">Cell membrane</keyword>
<keyword evidence="12" id="KW-0902">Two-component regulatory system</keyword>
<evidence type="ECO:0000259" key="14">
    <source>
        <dbReference type="PROSITE" id="PS50109"/>
    </source>
</evidence>
<dbReference type="EMBL" id="VNIB01000008">
    <property type="protein sequence ID" value="TYO98122.1"/>
    <property type="molecule type" value="Genomic_DNA"/>
</dbReference>
<organism evidence="17 18">
    <name type="scientific">Geothermobacter ehrlichii</name>
    <dbReference type="NCBI Taxonomy" id="213224"/>
    <lineage>
        <taxon>Bacteria</taxon>
        <taxon>Pseudomonadati</taxon>
        <taxon>Thermodesulfobacteriota</taxon>
        <taxon>Desulfuromonadia</taxon>
        <taxon>Desulfuromonadales</taxon>
        <taxon>Geothermobacteraceae</taxon>
        <taxon>Geothermobacter</taxon>
    </lineage>
</organism>
<keyword evidence="11" id="KW-1133">Transmembrane helix</keyword>
<evidence type="ECO:0000256" key="5">
    <source>
        <dbReference type="ARBA" id="ARBA00022553"/>
    </source>
</evidence>
<comment type="catalytic activity">
    <reaction evidence="1">
        <text>ATP + protein L-histidine = ADP + protein N-phospho-L-histidine.</text>
        <dbReference type="EC" id="2.7.13.3"/>
    </reaction>
</comment>
<dbReference type="AlphaFoldDB" id="A0A5D3WIQ6"/>
<evidence type="ECO:0000256" key="7">
    <source>
        <dbReference type="ARBA" id="ARBA00022692"/>
    </source>
</evidence>
<dbReference type="Gene3D" id="1.10.287.130">
    <property type="match status" value="1"/>
</dbReference>
<dbReference type="InterPro" id="IPR036890">
    <property type="entry name" value="HATPase_C_sf"/>
</dbReference>
<dbReference type="CDD" id="cd00130">
    <property type="entry name" value="PAS"/>
    <property type="match status" value="1"/>
</dbReference>
<dbReference type="SMART" id="SM00304">
    <property type="entry name" value="HAMP"/>
    <property type="match status" value="1"/>
</dbReference>
<evidence type="ECO:0000256" key="11">
    <source>
        <dbReference type="ARBA" id="ARBA00022989"/>
    </source>
</evidence>
<evidence type="ECO:0000313" key="17">
    <source>
        <dbReference type="EMBL" id="TYO98122.1"/>
    </source>
</evidence>
<dbReference type="SUPFAM" id="SSF103190">
    <property type="entry name" value="Sensory domain-like"/>
    <property type="match status" value="1"/>
</dbReference>
<dbReference type="GO" id="GO:0016036">
    <property type="term" value="P:cellular response to phosphate starvation"/>
    <property type="evidence" value="ECO:0007669"/>
    <property type="project" value="TreeGrafter"/>
</dbReference>
<dbReference type="InterPro" id="IPR003661">
    <property type="entry name" value="HisK_dim/P_dom"/>
</dbReference>
<evidence type="ECO:0000256" key="8">
    <source>
        <dbReference type="ARBA" id="ARBA00022741"/>
    </source>
</evidence>
<reference evidence="17 18" key="1">
    <citation type="submission" date="2019-07" db="EMBL/GenBank/DDBJ databases">
        <title>Genomic Encyclopedia of Type Strains, Phase IV (KMG-IV): sequencing the most valuable type-strain genomes for metagenomic binning, comparative biology and taxonomic classification.</title>
        <authorList>
            <person name="Goeker M."/>
        </authorList>
    </citation>
    <scope>NUCLEOTIDE SEQUENCE [LARGE SCALE GENOMIC DNA]</scope>
    <source>
        <strain evidence="17 18">SS015</strain>
    </source>
</reference>
<dbReference type="Pfam" id="PF00512">
    <property type="entry name" value="HisKA"/>
    <property type="match status" value="1"/>
</dbReference>
<dbReference type="Pfam" id="PF08448">
    <property type="entry name" value="PAS_4"/>
    <property type="match status" value="1"/>
</dbReference>
<name>A0A5D3WIQ6_9BACT</name>
<comment type="subcellular location">
    <subcellularLocation>
        <location evidence="2">Cell membrane</location>
        <topology evidence="2">Multi-pass membrane protein</topology>
    </subcellularLocation>
</comment>
<dbReference type="FunFam" id="3.30.565.10:FF:000006">
    <property type="entry name" value="Sensor histidine kinase WalK"/>
    <property type="match status" value="1"/>
</dbReference>
<evidence type="ECO:0000256" key="6">
    <source>
        <dbReference type="ARBA" id="ARBA00022679"/>
    </source>
</evidence>
<dbReference type="InterPro" id="IPR005467">
    <property type="entry name" value="His_kinase_dom"/>
</dbReference>
<feature type="domain" description="HAMP" evidence="16">
    <location>
        <begin position="191"/>
        <end position="243"/>
    </location>
</feature>
<feature type="domain" description="Histidine kinase" evidence="14">
    <location>
        <begin position="372"/>
        <end position="591"/>
    </location>
</feature>
<dbReference type="PROSITE" id="PS50112">
    <property type="entry name" value="PAS"/>
    <property type="match status" value="1"/>
</dbReference>
<dbReference type="PANTHER" id="PTHR45453">
    <property type="entry name" value="PHOSPHATE REGULON SENSOR PROTEIN PHOR"/>
    <property type="match status" value="1"/>
</dbReference>
<dbReference type="Pfam" id="PF00672">
    <property type="entry name" value="HAMP"/>
    <property type="match status" value="1"/>
</dbReference>
<evidence type="ECO:0000259" key="16">
    <source>
        <dbReference type="PROSITE" id="PS50885"/>
    </source>
</evidence>
<dbReference type="SUPFAM" id="SSF55874">
    <property type="entry name" value="ATPase domain of HSP90 chaperone/DNA topoisomerase II/histidine kinase"/>
    <property type="match status" value="1"/>
</dbReference>
<dbReference type="InterPro" id="IPR036097">
    <property type="entry name" value="HisK_dim/P_sf"/>
</dbReference>
<accession>A0A5D3WIQ6</accession>
<dbReference type="Gene3D" id="3.30.450.20">
    <property type="entry name" value="PAS domain"/>
    <property type="match status" value="2"/>
</dbReference>
<dbReference type="InterPro" id="IPR000014">
    <property type="entry name" value="PAS"/>
</dbReference>
<keyword evidence="18" id="KW-1185">Reference proteome</keyword>
<evidence type="ECO:0000256" key="2">
    <source>
        <dbReference type="ARBA" id="ARBA00004651"/>
    </source>
</evidence>
<dbReference type="SMART" id="SM00091">
    <property type="entry name" value="PAS"/>
    <property type="match status" value="1"/>
</dbReference>
<evidence type="ECO:0000256" key="9">
    <source>
        <dbReference type="ARBA" id="ARBA00022777"/>
    </source>
</evidence>
<sequence>MAARRLLWTLFPAFLLVILLSLAGGTWYASRVLRRFHLEQTAATLLARARLVDYQLAGRIDRIERLWIDHLCKELGRRSGSRVTVVLADGTVLGDSDEDPGRMDNHGTRPEILSALSGRVGRSMRFSHTIGQTMLYVAIPVARQEKIVGVVRVAVPMTAVNETLAGMRWQILTGGLVVALLAALISLQVARRLSRPLEVMKAAAHSFADGDLSRRIPGQGTVEMQTLAESMNRMAEQLDGRIRMVLEQRNEIEAVLASMVEGVLAVDAEERLLRINRAAIDMLGLSGTGFAGRPLEEVIRRVDLQRFVRRALESERPVEADLVVRGHEDRYLQAHGTRLAGADRKRQGAVVVLNDVTRLRRLERVRRDFVANVSHELKTPITAIKGFVETLESGGVDDPHEVRRFLGIIHRQADRLNAIIDDLLQLSRLEQESGGQRIELAAVAVAPVVRAAVQDCEMQALRAKVKVHCELVENLVARVNPQLLEQAVSNLVDNAVKYSPAGSEVRVRAFGTEDGICIEVADRGCGIAAEHLPRLFERFYRVDKARSRKLGGTGLGLAIVKHIAQVHGGRVGVESAPGEGSRFWIWLPATDATGGRA</sequence>
<keyword evidence="7" id="KW-0812">Transmembrane</keyword>
<comment type="caution">
    <text evidence="17">The sequence shown here is derived from an EMBL/GenBank/DDBJ whole genome shotgun (WGS) entry which is preliminary data.</text>
</comment>
<gene>
    <name evidence="17" type="ORF">EDC39_10859</name>
</gene>
<dbReference type="InterPro" id="IPR050351">
    <property type="entry name" value="BphY/WalK/GraS-like"/>
</dbReference>
<dbReference type="Pfam" id="PF02518">
    <property type="entry name" value="HATPase_c"/>
    <property type="match status" value="1"/>
</dbReference>
<evidence type="ECO:0000256" key="10">
    <source>
        <dbReference type="ARBA" id="ARBA00022840"/>
    </source>
</evidence>
<dbReference type="InterPro" id="IPR013656">
    <property type="entry name" value="PAS_4"/>
</dbReference>
<evidence type="ECO:0000259" key="15">
    <source>
        <dbReference type="PROSITE" id="PS50112"/>
    </source>
</evidence>
<dbReference type="SUPFAM" id="SSF55785">
    <property type="entry name" value="PYP-like sensor domain (PAS domain)"/>
    <property type="match status" value="1"/>
</dbReference>
<evidence type="ECO:0000313" key="18">
    <source>
        <dbReference type="Proteomes" id="UP000324159"/>
    </source>
</evidence>
<dbReference type="EC" id="2.7.13.3" evidence="3"/>
<dbReference type="RefSeq" id="WP_148896196.1">
    <property type="nucleotide sequence ID" value="NZ_VNIB01000008.1"/>
</dbReference>
<dbReference type="CDD" id="cd00082">
    <property type="entry name" value="HisKA"/>
    <property type="match status" value="1"/>
</dbReference>
<dbReference type="Proteomes" id="UP000324159">
    <property type="component" value="Unassembled WGS sequence"/>
</dbReference>
<proteinExistence type="predicted"/>
<dbReference type="SUPFAM" id="SSF158472">
    <property type="entry name" value="HAMP domain-like"/>
    <property type="match status" value="1"/>
</dbReference>
<keyword evidence="9 17" id="KW-0418">Kinase</keyword>
<evidence type="ECO:0000256" key="1">
    <source>
        <dbReference type="ARBA" id="ARBA00000085"/>
    </source>
</evidence>
<evidence type="ECO:0000256" key="4">
    <source>
        <dbReference type="ARBA" id="ARBA00022475"/>
    </source>
</evidence>
<dbReference type="GO" id="GO:0004721">
    <property type="term" value="F:phosphoprotein phosphatase activity"/>
    <property type="evidence" value="ECO:0007669"/>
    <property type="project" value="TreeGrafter"/>
</dbReference>
<dbReference type="SUPFAM" id="SSF47384">
    <property type="entry name" value="Homodimeric domain of signal transducing histidine kinase"/>
    <property type="match status" value="1"/>
</dbReference>
<dbReference type="InterPro" id="IPR004358">
    <property type="entry name" value="Sig_transdc_His_kin-like_C"/>
</dbReference>
<keyword evidence="5" id="KW-0597">Phosphoprotein</keyword>
<dbReference type="GO" id="GO:0005886">
    <property type="term" value="C:plasma membrane"/>
    <property type="evidence" value="ECO:0007669"/>
    <property type="project" value="UniProtKB-SubCell"/>
</dbReference>
<evidence type="ECO:0000256" key="13">
    <source>
        <dbReference type="ARBA" id="ARBA00023136"/>
    </source>
</evidence>
<evidence type="ECO:0000256" key="3">
    <source>
        <dbReference type="ARBA" id="ARBA00012438"/>
    </source>
</evidence>
<dbReference type="PRINTS" id="PR00344">
    <property type="entry name" value="BCTRLSENSOR"/>
</dbReference>
<protein>
    <recommendedName>
        <fullName evidence="3">histidine kinase</fullName>
        <ecNumber evidence="3">2.7.13.3</ecNumber>
    </recommendedName>
</protein>
<dbReference type="GO" id="GO:0005524">
    <property type="term" value="F:ATP binding"/>
    <property type="evidence" value="ECO:0007669"/>
    <property type="project" value="UniProtKB-KW"/>
</dbReference>
<dbReference type="Gene3D" id="6.10.340.10">
    <property type="match status" value="1"/>
</dbReference>
<keyword evidence="10" id="KW-0067">ATP-binding</keyword>
<feature type="domain" description="PAS" evidence="15">
    <location>
        <begin position="248"/>
        <end position="321"/>
    </location>
</feature>
<dbReference type="FunFam" id="1.10.287.130:FF:000008">
    <property type="entry name" value="Two-component sensor histidine kinase"/>
    <property type="match status" value="1"/>
</dbReference>
<keyword evidence="13" id="KW-0472">Membrane</keyword>
<dbReference type="PROSITE" id="PS50109">
    <property type="entry name" value="HIS_KIN"/>
    <property type="match status" value="1"/>
</dbReference>
<evidence type="ECO:0000256" key="12">
    <source>
        <dbReference type="ARBA" id="ARBA00023012"/>
    </source>
</evidence>
<dbReference type="InterPro" id="IPR003594">
    <property type="entry name" value="HATPase_dom"/>
</dbReference>
<dbReference type="PROSITE" id="PS50885">
    <property type="entry name" value="HAMP"/>
    <property type="match status" value="1"/>
</dbReference>
<dbReference type="InterPro" id="IPR003660">
    <property type="entry name" value="HAMP_dom"/>
</dbReference>
<keyword evidence="8" id="KW-0547">Nucleotide-binding</keyword>
<dbReference type="InterPro" id="IPR029151">
    <property type="entry name" value="Sensor-like_sf"/>
</dbReference>
<dbReference type="Gene3D" id="3.30.565.10">
    <property type="entry name" value="Histidine kinase-like ATPase, C-terminal domain"/>
    <property type="match status" value="1"/>
</dbReference>
<dbReference type="CDD" id="cd00075">
    <property type="entry name" value="HATPase"/>
    <property type="match status" value="1"/>
</dbReference>
<dbReference type="GO" id="GO:0000155">
    <property type="term" value="F:phosphorelay sensor kinase activity"/>
    <property type="evidence" value="ECO:0007669"/>
    <property type="project" value="InterPro"/>
</dbReference>
<keyword evidence="6" id="KW-0808">Transferase</keyword>
<dbReference type="OrthoDB" id="9813151at2"/>
<dbReference type="PANTHER" id="PTHR45453:SF1">
    <property type="entry name" value="PHOSPHATE REGULON SENSOR PROTEIN PHOR"/>
    <property type="match status" value="1"/>
</dbReference>
<dbReference type="SMART" id="SM00387">
    <property type="entry name" value="HATPase_c"/>
    <property type="match status" value="1"/>
</dbReference>